<feature type="non-terminal residue" evidence="1">
    <location>
        <position position="1"/>
    </location>
</feature>
<dbReference type="KEGG" id="dpl:KGM_207416B"/>
<proteinExistence type="predicted"/>
<organism evidence="1 2">
    <name type="scientific">Danaus plexippus plexippus</name>
    <dbReference type="NCBI Taxonomy" id="278856"/>
    <lineage>
        <taxon>Eukaryota</taxon>
        <taxon>Metazoa</taxon>
        <taxon>Ecdysozoa</taxon>
        <taxon>Arthropoda</taxon>
        <taxon>Hexapoda</taxon>
        <taxon>Insecta</taxon>
        <taxon>Pterygota</taxon>
        <taxon>Neoptera</taxon>
        <taxon>Endopterygota</taxon>
        <taxon>Lepidoptera</taxon>
        <taxon>Glossata</taxon>
        <taxon>Ditrysia</taxon>
        <taxon>Papilionoidea</taxon>
        <taxon>Nymphalidae</taxon>
        <taxon>Danainae</taxon>
        <taxon>Danaini</taxon>
        <taxon>Danaina</taxon>
        <taxon>Danaus</taxon>
        <taxon>Danaus</taxon>
    </lineage>
</organism>
<reference evidence="1 2" key="1">
    <citation type="journal article" date="2011" name="Cell">
        <title>The monarch butterfly genome yields insights into long-distance migration.</title>
        <authorList>
            <person name="Zhan S."/>
            <person name="Merlin C."/>
            <person name="Boore J.L."/>
            <person name="Reppert S.M."/>
        </authorList>
    </citation>
    <scope>NUCLEOTIDE SEQUENCE [LARGE SCALE GENOMIC DNA]</scope>
    <source>
        <strain evidence="1">F-2</strain>
    </source>
</reference>
<sequence>AEIWSVFIAILRKSVRNLQACTDVGLIHHVLQRLPKAETVVAGQETIPLPFCQQKSIRALAGQTKRAEVQGNLVLEIRQDLFPLHP</sequence>
<dbReference type="Proteomes" id="UP000007151">
    <property type="component" value="Unassembled WGS sequence"/>
</dbReference>
<keyword evidence="2" id="KW-1185">Reference proteome</keyword>
<comment type="caution">
    <text evidence="1">The sequence shown here is derived from an EMBL/GenBank/DDBJ whole genome shotgun (WGS) entry which is preliminary data.</text>
</comment>
<name>A0A212FI81_DANPL</name>
<protein>
    <submittedName>
        <fullName evidence="1">Rugose isoform D</fullName>
    </submittedName>
</protein>
<dbReference type="InParanoid" id="A0A212FI81"/>
<accession>A0A212FI81</accession>
<evidence type="ECO:0000313" key="1">
    <source>
        <dbReference type="EMBL" id="OWR53438.1"/>
    </source>
</evidence>
<dbReference type="EMBL" id="AGBW02008419">
    <property type="protein sequence ID" value="OWR53438.1"/>
    <property type="molecule type" value="Genomic_DNA"/>
</dbReference>
<evidence type="ECO:0000313" key="2">
    <source>
        <dbReference type="Proteomes" id="UP000007151"/>
    </source>
</evidence>
<gene>
    <name evidence="1" type="ORF">KGM_207416B</name>
</gene>
<dbReference type="AlphaFoldDB" id="A0A212FI81"/>